<evidence type="ECO:0000256" key="3">
    <source>
        <dbReference type="ARBA" id="ARBA00015804"/>
    </source>
</evidence>
<evidence type="ECO:0000256" key="4">
    <source>
        <dbReference type="ARBA" id="ARBA00022490"/>
    </source>
</evidence>
<feature type="active site" evidence="11">
    <location>
        <position position="241"/>
    </location>
</feature>
<dbReference type="GO" id="GO:0005737">
    <property type="term" value="C:cytoplasm"/>
    <property type="evidence" value="ECO:0007669"/>
    <property type="project" value="UniProtKB-SubCell"/>
</dbReference>
<evidence type="ECO:0000256" key="5">
    <source>
        <dbReference type="ARBA" id="ARBA00022618"/>
    </source>
</evidence>
<dbReference type="InterPro" id="IPR002104">
    <property type="entry name" value="Integrase_catalytic"/>
</dbReference>
<dbReference type="PROSITE" id="PS51900">
    <property type="entry name" value="CB"/>
    <property type="match status" value="1"/>
</dbReference>
<dbReference type="GO" id="GO:0051301">
    <property type="term" value="P:cell division"/>
    <property type="evidence" value="ECO:0007669"/>
    <property type="project" value="UniProtKB-UniRule"/>
</dbReference>
<dbReference type="HAMAP" id="MF_01808">
    <property type="entry name" value="Recomb_XerC_XerD"/>
    <property type="match status" value="1"/>
</dbReference>
<evidence type="ECO:0000256" key="10">
    <source>
        <dbReference type="ARBA" id="ARBA00023306"/>
    </source>
</evidence>
<sequence>MSIDNTWQEKFLKHLKNERNLSSNTITGYARDISRLQKFCEDMNIESWGTLTGHDLRGHLAEGKKQGLSNRSLQRTLSAIRSFYKFLNREGVGNLGPAAELISPRIIQKLPSVLDTDQMSKLLAVKGNKWSTIRDKAIIELFYSSGLRLAELVGANVTDIHSGEQSIKVRGKGNKERILPIGSKAAKAIQSWKRIRSIKCDPDQDALFVSNRGNRISPRNVQARLKHWQISQNISGKLHPHMLRHSFASHLLESSGDLRAVQELLGHADISSTQIYTHLDFQHLSKIYDQTHPRASRKIGRNKEEM</sequence>
<evidence type="ECO:0000256" key="11">
    <source>
        <dbReference type="HAMAP-Rule" id="MF_01808"/>
    </source>
</evidence>
<feature type="active site" evidence="11">
    <location>
        <position position="148"/>
    </location>
</feature>
<evidence type="ECO:0000256" key="8">
    <source>
        <dbReference type="ARBA" id="ARBA00023125"/>
    </source>
</evidence>
<proteinExistence type="inferred from homology"/>
<organism evidence="14 15">
    <name type="scientific">OM182 bacterium</name>
    <dbReference type="NCBI Taxonomy" id="2510334"/>
    <lineage>
        <taxon>Bacteria</taxon>
        <taxon>Pseudomonadati</taxon>
        <taxon>Pseudomonadota</taxon>
        <taxon>Gammaproteobacteria</taxon>
        <taxon>OMG group</taxon>
        <taxon>OM182 clade</taxon>
    </lineage>
</organism>
<keyword evidence="7 11" id="KW-0229">DNA integration</keyword>
<dbReference type="Proteomes" id="UP000316199">
    <property type="component" value="Unassembled WGS sequence"/>
</dbReference>
<reference evidence="14 15" key="1">
    <citation type="submission" date="2019-02" db="EMBL/GenBank/DDBJ databases">
        <title>Prokaryotic population dynamics and viral predation in marine succession experiment using metagenomics: the confinement effect.</title>
        <authorList>
            <person name="Haro-Moreno J.M."/>
            <person name="Rodriguez-Valera F."/>
            <person name="Lopez-Perez M."/>
        </authorList>
    </citation>
    <scope>NUCLEOTIDE SEQUENCE [LARGE SCALE GENOMIC DNA]</scope>
    <source>
        <strain evidence="14">MED-G157</strain>
    </source>
</reference>
<dbReference type="GO" id="GO:0007059">
    <property type="term" value="P:chromosome segregation"/>
    <property type="evidence" value="ECO:0007669"/>
    <property type="project" value="UniProtKB-UniRule"/>
</dbReference>
<dbReference type="PANTHER" id="PTHR30349">
    <property type="entry name" value="PHAGE INTEGRASE-RELATED"/>
    <property type="match status" value="1"/>
</dbReference>
<evidence type="ECO:0000259" key="13">
    <source>
        <dbReference type="PROSITE" id="PS51900"/>
    </source>
</evidence>
<evidence type="ECO:0000256" key="2">
    <source>
        <dbReference type="ARBA" id="ARBA00006657"/>
    </source>
</evidence>
<gene>
    <name evidence="11 14" type="primary">xerC</name>
    <name evidence="14" type="ORF">EVA68_00625</name>
</gene>
<evidence type="ECO:0000259" key="12">
    <source>
        <dbReference type="PROSITE" id="PS51898"/>
    </source>
</evidence>
<evidence type="ECO:0000313" key="14">
    <source>
        <dbReference type="EMBL" id="RZO77764.1"/>
    </source>
</evidence>
<feature type="domain" description="Core-binding (CB)" evidence="13">
    <location>
        <begin position="2"/>
        <end position="88"/>
    </location>
</feature>
<dbReference type="NCBIfam" id="NF001399">
    <property type="entry name" value="PRK00283.1"/>
    <property type="match status" value="1"/>
</dbReference>
<dbReference type="GO" id="GO:0006313">
    <property type="term" value="P:DNA transposition"/>
    <property type="evidence" value="ECO:0007669"/>
    <property type="project" value="UniProtKB-UniRule"/>
</dbReference>
<dbReference type="InterPro" id="IPR011931">
    <property type="entry name" value="Recomb_XerC"/>
</dbReference>
<keyword evidence="10 11" id="KW-0131">Cell cycle</keyword>
<dbReference type="NCBIfam" id="NF040815">
    <property type="entry name" value="recomb_XerA_Arch"/>
    <property type="match status" value="1"/>
</dbReference>
<dbReference type="AlphaFoldDB" id="A0A520S5R2"/>
<feature type="active site" evidence="11">
    <location>
        <position position="244"/>
    </location>
</feature>
<protein>
    <recommendedName>
        <fullName evidence="3 11">Tyrosine recombinase XerC</fullName>
    </recommendedName>
</protein>
<dbReference type="InterPro" id="IPR011010">
    <property type="entry name" value="DNA_brk_join_enz"/>
</dbReference>
<evidence type="ECO:0000313" key="15">
    <source>
        <dbReference type="Proteomes" id="UP000316199"/>
    </source>
</evidence>
<dbReference type="InterPro" id="IPR050090">
    <property type="entry name" value="Tyrosine_recombinase_XerCD"/>
</dbReference>
<dbReference type="PROSITE" id="PS51898">
    <property type="entry name" value="TYR_RECOMBINASE"/>
    <property type="match status" value="1"/>
</dbReference>
<comment type="similarity">
    <text evidence="2 11">Belongs to the 'phage' integrase family. XerC subfamily.</text>
</comment>
<keyword evidence="6 11" id="KW-0159">Chromosome partition</keyword>
<dbReference type="EMBL" id="SHAG01000001">
    <property type="protein sequence ID" value="RZO77764.1"/>
    <property type="molecule type" value="Genomic_DNA"/>
</dbReference>
<keyword evidence="8 11" id="KW-0238">DNA-binding</keyword>
<dbReference type="Gene3D" id="1.10.443.10">
    <property type="entry name" value="Intergrase catalytic core"/>
    <property type="match status" value="1"/>
</dbReference>
<dbReference type="InterPro" id="IPR004107">
    <property type="entry name" value="Integrase_SAM-like_N"/>
</dbReference>
<comment type="caution">
    <text evidence="14">The sequence shown here is derived from an EMBL/GenBank/DDBJ whole genome shotgun (WGS) entry which is preliminary data.</text>
</comment>
<dbReference type="Gene3D" id="1.10.150.130">
    <property type="match status" value="1"/>
</dbReference>
<evidence type="ECO:0000256" key="1">
    <source>
        <dbReference type="ARBA" id="ARBA00004496"/>
    </source>
</evidence>
<dbReference type="InterPro" id="IPR013762">
    <property type="entry name" value="Integrase-like_cat_sf"/>
</dbReference>
<keyword evidence="9 11" id="KW-0233">DNA recombination</keyword>
<feature type="domain" description="Tyr recombinase" evidence="12">
    <location>
        <begin position="109"/>
        <end position="289"/>
    </location>
</feature>
<dbReference type="GO" id="GO:0009037">
    <property type="term" value="F:tyrosine-based site-specific recombinase activity"/>
    <property type="evidence" value="ECO:0007669"/>
    <property type="project" value="UniProtKB-UniRule"/>
</dbReference>
<accession>A0A520S5R2</accession>
<dbReference type="InterPro" id="IPR044068">
    <property type="entry name" value="CB"/>
</dbReference>
<comment type="subunit">
    <text evidence="11">Forms a cyclic heterotetrameric complex composed of two molecules of XerC and two molecules of XerD.</text>
</comment>
<dbReference type="InterPro" id="IPR010998">
    <property type="entry name" value="Integrase_recombinase_N"/>
</dbReference>
<evidence type="ECO:0000256" key="9">
    <source>
        <dbReference type="ARBA" id="ARBA00023172"/>
    </source>
</evidence>
<dbReference type="NCBIfam" id="TIGR02224">
    <property type="entry name" value="recomb_XerC"/>
    <property type="match status" value="1"/>
</dbReference>
<dbReference type="Pfam" id="PF02899">
    <property type="entry name" value="Phage_int_SAM_1"/>
    <property type="match status" value="1"/>
</dbReference>
<dbReference type="GO" id="GO:0003677">
    <property type="term" value="F:DNA binding"/>
    <property type="evidence" value="ECO:0007669"/>
    <property type="project" value="UniProtKB-UniRule"/>
</dbReference>
<comment type="subcellular location">
    <subcellularLocation>
        <location evidence="1 11">Cytoplasm</location>
    </subcellularLocation>
</comment>
<dbReference type="InterPro" id="IPR023009">
    <property type="entry name" value="Tyrosine_recombinase_XerC/XerD"/>
</dbReference>
<name>A0A520S5R2_9GAMM</name>
<feature type="active site" description="O-(3'-phospho-DNA)-tyrosine intermediate" evidence="11">
    <location>
        <position position="276"/>
    </location>
</feature>
<dbReference type="Pfam" id="PF00589">
    <property type="entry name" value="Phage_integrase"/>
    <property type="match status" value="1"/>
</dbReference>
<keyword evidence="5 11" id="KW-0132">Cell division</keyword>
<comment type="function">
    <text evidence="11">Site-specific tyrosine recombinase, which acts by catalyzing the cutting and rejoining of the recombining DNA molecules. The XerC-XerD complex is essential to convert dimers of the bacterial chromosome into monomers to permit their segregation at cell division. It also contributes to the segregational stability of plasmids.</text>
</comment>
<feature type="active site" evidence="11">
    <location>
        <position position="172"/>
    </location>
</feature>
<evidence type="ECO:0000256" key="6">
    <source>
        <dbReference type="ARBA" id="ARBA00022829"/>
    </source>
</evidence>
<dbReference type="CDD" id="cd00798">
    <property type="entry name" value="INT_XerDC_C"/>
    <property type="match status" value="1"/>
</dbReference>
<dbReference type="SUPFAM" id="SSF56349">
    <property type="entry name" value="DNA breaking-rejoining enzymes"/>
    <property type="match status" value="1"/>
</dbReference>
<dbReference type="PANTHER" id="PTHR30349:SF81">
    <property type="entry name" value="TYROSINE RECOMBINASE XERC"/>
    <property type="match status" value="1"/>
</dbReference>
<evidence type="ECO:0000256" key="7">
    <source>
        <dbReference type="ARBA" id="ARBA00022908"/>
    </source>
</evidence>
<feature type="active site" evidence="11">
    <location>
        <position position="267"/>
    </location>
</feature>
<keyword evidence="4 11" id="KW-0963">Cytoplasm</keyword>